<dbReference type="PANTHER" id="PTHR24416:SF600">
    <property type="entry name" value="PDGF- AND VEGF-RECEPTOR RELATED, ISOFORM J"/>
    <property type="match status" value="1"/>
</dbReference>
<evidence type="ECO:0000313" key="4">
    <source>
        <dbReference type="Proteomes" id="UP000677054"/>
    </source>
</evidence>
<feature type="compositionally biased region" description="Basic and acidic residues" evidence="1">
    <location>
        <begin position="255"/>
        <end position="265"/>
    </location>
</feature>
<dbReference type="GO" id="GO:0007169">
    <property type="term" value="P:cell surface receptor protein tyrosine kinase signaling pathway"/>
    <property type="evidence" value="ECO:0007669"/>
    <property type="project" value="TreeGrafter"/>
</dbReference>
<dbReference type="PANTHER" id="PTHR24416">
    <property type="entry name" value="TYROSINE-PROTEIN KINASE RECEPTOR"/>
    <property type="match status" value="1"/>
</dbReference>
<dbReference type="OrthoDB" id="535945at2759"/>
<keyword evidence="4" id="KW-1185">Reference proteome</keyword>
<reference evidence="3" key="1">
    <citation type="submission" date="2020-11" db="EMBL/GenBank/DDBJ databases">
        <authorList>
            <person name="Tran Van P."/>
        </authorList>
    </citation>
    <scope>NUCLEOTIDE SEQUENCE</scope>
</reference>
<accession>A0A7R9ADL4</accession>
<proteinExistence type="predicted"/>
<dbReference type="Gene3D" id="1.10.510.10">
    <property type="entry name" value="Transferase(Phosphotransferase) domain 1"/>
    <property type="match status" value="1"/>
</dbReference>
<gene>
    <name evidence="3" type="ORF">DSTB1V02_LOCUS11998</name>
</gene>
<protein>
    <recommendedName>
        <fullName evidence="2">Protein kinase domain-containing protein</fullName>
    </recommendedName>
</protein>
<dbReference type="GO" id="GO:0005524">
    <property type="term" value="F:ATP binding"/>
    <property type="evidence" value="ECO:0007669"/>
    <property type="project" value="InterPro"/>
</dbReference>
<evidence type="ECO:0000313" key="3">
    <source>
        <dbReference type="EMBL" id="CAD7252240.1"/>
    </source>
</evidence>
<dbReference type="InterPro" id="IPR001245">
    <property type="entry name" value="Ser-Thr/Tyr_kinase_cat_dom"/>
</dbReference>
<dbReference type="InterPro" id="IPR050122">
    <property type="entry name" value="RTK"/>
</dbReference>
<dbReference type="GO" id="GO:0004714">
    <property type="term" value="F:transmembrane receptor protein tyrosine kinase activity"/>
    <property type="evidence" value="ECO:0007669"/>
    <property type="project" value="TreeGrafter"/>
</dbReference>
<dbReference type="AlphaFoldDB" id="A0A7R9ADL4"/>
<evidence type="ECO:0000256" key="1">
    <source>
        <dbReference type="SAM" id="MobiDB-lite"/>
    </source>
</evidence>
<sequence>MELAITLAMNLGLRRSAYTPTLTCFQIVHRNLAARNILLAEENVVKISGFGFARDTQINNQYIKEGDGPIPYKWMALESLIHENVYTSKSDVWAYGITLWEIFSLGKTPYPGMKSTELIERLQAGYRMEAPDCANEPIYEIMRKCWDADPNDRPTFSVLSEWFATMMPESEHEVHLESIPRILELNKSYEEMNAEHFKKHPDYLQQMASGGFEEGYLHPRGILDFQRESSASYQDNTIHEYCEINENFKSKISDNVPKDEIRGRQNPEIQTDEL</sequence>
<dbReference type="FunFam" id="1.10.510.10:FF:001927">
    <property type="entry name" value="Receptor protein-tyrosine kinase"/>
    <property type="match status" value="1"/>
</dbReference>
<feature type="domain" description="Protein kinase" evidence="2">
    <location>
        <begin position="1"/>
        <end position="163"/>
    </location>
</feature>
<name>A0A7R9ADL4_9CRUS</name>
<dbReference type="GO" id="GO:0005886">
    <property type="term" value="C:plasma membrane"/>
    <property type="evidence" value="ECO:0007669"/>
    <property type="project" value="TreeGrafter"/>
</dbReference>
<evidence type="ECO:0000259" key="2">
    <source>
        <dbReference type="PROSITE" id="PS50011"/>
    </source>
</evidence>
<dbReference type="Pfam" id="PF07714">
    <property type="entry name" value="PK_Tyr_Ser-Thr"/>
    <property type="match status" value="1"/>
</dbReference>
<dbReference type="InterPro" id="IPR000719">
    <property type="entry name" value="Prot_kinase_dom"/>
</dbReference>
<dbReference type="PRINTS" id="PR00109">
    <property type="entry name" value="TYRKINASE"/>
</dbReference>
<dbReference type="SUPFAM" id="SSF56112">
    <property type="entry name" value="Protein kinase-like (PK-like)"/>
    <property type="match status" value="1"/>
</dbReference>
<dbReference type="EMBL" id="CAJPEV010004226">
    <property type="protein sequence ID" value="CAG0901431.1"/>
    <property type="molecule type" value="Genomic_DNA"/>
</dbReference>
<dbReference type="EMBL" id="LR903743">
    <property type="protein sequence ID" value="CAD7252240.1"/>
    <property type="molecule type" value="Genomic_DNA"/>
</dbReference>
<dbReference type="Proteomes" id="UP000677054">
    <property type="component" value="Unassembled WGS sequence"/>
</dbReference>
<feature type="region of interest" description="Disordered" evidence="1">
    <location>
        <begin position="255"/>
        <end position="274"/>
    </location>
</feature>
<dbReference type="InterPro" id="IPR011009">
    <property type="entry name" value="Kinase-like_dom_sf"/>
</dbReference>
<dbReference type="PROSITE" id="PS50011">
    <property type="entry name" value="PROTEIN_KINASE_DOM"/>
    <property type="match status" value="1"/>
</dbReference>
<organism evidence="3">
    <name type="scientific">Darwinula stevensoni</name>
    <dbReference type="NCBI Taxonomy" id="69355"/>
    <lineage>
        <taxon>Eukaryota</taxon>
        <taxon>Metazoa</taxon>
        <taxon>Ecdysozoa</taxon>
        <taxon>Arthropoda</taxon>
        <taxon>Crustacea</taxon>
        <taxon>Oligostraca</taxon>
        <taxon>Ostracoda</taxon>
        <taxon>Podocopa</taxon>
        <taxon>Podocopida</taxon>
        <taxon>Darwinulocopina</taxon>
        <taxon>Darwinuloidea</taxon>
        <taxon>Darwinulidae</taxon>
        <taxon>Darwinula</taxon>
    </lineage>
</organism>
<dbReference type="GO" id="GO:0043235">
    <property type="term" value="C:receptor complex"/>
    <property type="evidence" value="ECO:0007669"/>
    <property type="project" value="TreeGrafter"/>
</dbReference>